<evidence type="ECO:0000313" key="1">
    <source>
        <dbReference type="EMBL" id="NNU16480.1"/>
    </source>
</evidence>
<evidence type="ECO:0000313" key="2">
    <source>
        <dbReference type="Proteomes" id="UP000536835"/>
    </source>
</evidence>
<reference evidence="1 2" key="1">
    <citation type="submission" date="2020-05" db="EMBL/GenBank/DDBJ databases">
        <title>Parvularcula mediterraneae sp. nov., isolated from polypropylene straw from shallow seawater of the seashore of Laganas in Zakynthos island, Greece.</title>
        <authorList>
            <person name="Szabo I."/>
            <person name="Al-Omari J."/>
            <person name="Rado J."/>
            <person name="Szerdahelyi G.S."/>
        </authorList>
    </citation>
    <scope>NUCLEOTIDE SEQUENCE [LARGE SCALE GENOMIC DNA]</scope>
    <source>
        <strain evidence="1 2">ZS-1/3</strain>
    </source>
</reference>
<proteinExistence type="predicted"/>
<gene>
    <name evidence="1" type="ORF">HK107_09125</name>
</gene>
<dbReference type="InterPro" id="IPR045851">
    <property type="entry name" value="AMP-bd_C_sf"/>
</dbReference>
<evidence type="ECO:0008006" key="3">
    <source>
        <dbReference type="Google" id="ProtNLM"/>
    </source>
</evidence>
<dbReference type="RefSeq" id="WP_173198968.1">
    <property type="nucleotide sequence ID" value="NZ_JABFCX010000003.1"/>
</dbReference>
<comment type="caution">
    <text evidence="1">The sequence shown here is derived from an EMBL/GenBank/DDBJ whole genome shotgun (WGS) entry which is preliminary data.</text>
</comment>
<name>A0A7Y3RM31_9PROT</name>
<protein>
    <recommendedName>
        <fullName evidence="3">AMP-binding protein</fullName>
    </recommendedName>
</protein>
<dbReference type="Gene3D" id="3.30.300.30">
    <property type="match status" value="1"/>
</dbReference>
<dbReference type="Gene3D" id="3.40.50.12780">
    <property type="entry name" value="N-terminal domain of ligase-like"/>
    <property type="match status" value="1"/>
</dbReference>
<dbReference type="InterPro" id="IPR042099">
    <property type="entry name" value="ANL_N_sf"/>
</dbReference>
<sequence length="386" mass="42816">MQSFSFSKDQLVTILTAMIADELARRHQRYLESLVHSGWGADTKLGTGGVEMTEEQRGDCAARAREFFGHDQASLPTEPDSTIGDWADALLEMTRDELVQFSFYPTTQTGEAATSHAADDIFQDAAGVASLLAGRRRTISMVPPHSLLGLVSVVLAPNLQRIPVIDARTKTPEEVSDLLTFGDLVVATPTLWRYLAATLPEIPGNVVALSYGEALTMDLAQKLRQRGLGALRELYGSTESGVVGWRDSQSEPFTLFDHWDRDGEAIVRQRPGGRSLRLIPMDEVEWEGKRAFRLGERRDGAVQIGAVNVFPSQIAEIITEQPAVQKCEVRLSRRPGALDRLIADIIVMPGLEPDQDLAWSIDEWCRERLRPAERPRIYHFVPASEA</sequence>
<keyword evidence="2" id="KW-1185">Reference proteome</keyword>
<dbReference type="AlphaFoldDB" id="A0A7Y3RM31"/>
<dbReference type="SUPFAM" id="SSF56801">
    <property type="entry name" value="Acetyl-CoA synthetase-like"/>
    <property type="match status" value="1"/>
</dbReference>
<organism evidence="1 2">
    <name type="scientific">Parvularcula mediterranea</name>
    <dbReference type="NCBI Taxonomy" id="2732508"/>
    <lineage>
        <taxon>Bacteria</taxon>
        <taxon>Pseudomonadati</taxon>
        <taxon>Pseudomonadota</taxon>
        <taxon>Alphaproteobacteria</taxon>
        <taxon>Parvularculales</taxon>
        <taxon>Parvularculaceae</taxon>
        <taxon>Parvularcula</taxon>
    </lineage>
</organism>
<dbReference type="EMBL" id="JABFCX010000003">
    <property type="protein sequence ID" value="NNU16480.1"/>
    <property type="molecule type" value="Genomic_DNA"/>
</dbReference>
<accession>A0A7Y3RM31</accession>
<dbReference type="Proteomes" id="UP000536835">
    <property type="component" value="Unassembled WGS sequence"/>
</dbReference>